<dbReference type="AlphaFoldDB" id="A0AAW7XJU9"/>
<dbReference type="PANTHER" id="PTHR35271:SF1">
    <property type="entry name" value="ABC TRANSPORTER, SUBSTRATE-BINDING LIPOPROTEIN"/>
    <property type="match status" value="1"/>
</dbReference>
<dbReference type="Pfam" id="PF04392">
    <property type="entry name" value="ABC_sub_bind"/>
    <property type="match status" value="1"/>
</dbReference>
<dbReference type="InterPro" id="IPR007487">
    <property type="entry name" value="ABC_transpt-TYRBP-like"/>
</dbReference>
<reference evidence="1" key="1">
    <citation type="submission" date="2023-07" db="EMBL/GenBank/DDBJ databases">
        <title>Genome content predicts the carbon catabolic preferences of heterotrophic bacteria.</title>
        <authorList>
            <person name="Gralka M."/>
        </authorList>
    </citation>
    <scope>NUCLEOTIDE SEQUENCE</scope>
    <source>
        <strain evidence="1">I2M16</strain>
    </source>
</reference>
<dbReference type="Gene3D" id="3.40.50.2300">
    <property type="match status" value="2"/>
</dbReference>
<dbReference type="EMBL" id="JAUOPG010000005">
    <property type="protein sequence ID" value="MDO6453882.1"/>
    <property type="molecule type" value="Genomic_DNA"/>
</dbReference>
<dbReference type="PANTHER" id="PTHR35271">
    <property type="entry name" value="ABC TRANSPORTER, SUBSTRATE-BINDING LIPOPROTEIN-RELATED"/>
    <property type="match status" value="1"/>
</dbReference>
<organism evidence="1 2">
    <name type="scientific">Neptunomonas phycophila</name>
    <dbReference type="NCBI Taxonomy" id="1572645"/>
    <lineage>
        <taxon>Bacteria</taxon>
        <taxon>Pseudomonadati</taxon>
        <taxon>Pseudomonadota</taxon>
        <taxon>Gammaproteobacteria</taxon>
        <taxon>Oceanospirillales</taxon>
        <taxon>Oceanospirillaceae</taxon>
        <taxon>Neptunomonas</taxon>
    </lineage>
</organism>
<gene>
    <name evidence="1" type="ORF">Q4490_09915</name>
</gene>
<evidence type="ECO:0000313" key="1">
    <source>
        <dbReference type="EMBL" id="MDO6453882.1"/>
    </source>
</evidence>
<proteinExistence type="predicted"/>
<evidence type="ECO:0000313" key="2">
    <source>
        <dbReference type="Proteomes" id="UP001169862"/>
    </source>
</evidence>
<comment type="caution">
    <text evidence="1">The sequence shown here is derived from an EMBL/GenBank/DDBJ whole genome shotgun (WGS) entry which is preliminary data.</text>
</comment>
<accession>A0AAW7XJU9</accession>
<sequence>MHVRFTLLKLRAYIGSAALASLLFIACVSAYGQSNLSQMHVTVLLSSNDVSYRSVTEQIINTSPSQIEIEVFKLYPNERSSIQSDLVVTLGSKAFEAALLDYPDTPILASFIPRRSYERLTAKFNRNDHQVSALFIDQPMSRQVHLARLLVPGATVISTLFGQSSFKEKPFFEEAAAQYQFTSRSSVLASTDNPINIINPLISNSDIFLAIPDQGAFNRASAKWSLYLALRHKKPLIGFSETYVKAGALAAVYSTTVQVGTETGELISDFQVSRQLNSPRYPKYFDVKINASTAKQLKLYPPSSDRLRSTLQGNS</sequence>
<dbReference type="PROSITE" id="PS51257">
    <property type="entry name" value="PROKAR_LIPOPROTEIN"/>
    <property type="match status" value="1"/>
</dbReference>
<dbReference type="Proteomes" id="UP001169862">
    <property type="component" value="Unassembled WGS sequence"/>
</dbReference>
<dbReference type="RefSeq" id="WP_303550241.1">
    <property type="nucleotide sequence ID" value="NZ_JAUOPG010000005.1"/>
</dbReference>
<name>A0AAW7XJU9_9GAMM</name>
<protein>
    <submittedName>
        <fullName evidence="1">ABC transporter substrate binding protein</fullName>
    </submittedName>
</protein>